<sequence length="266" mass="28571">MKLVVLSDLHMTRPGEVLAGIDPAARLEAAIARINAAHGDADLVALAGDLTDRSRSQAYEDLRAALEQLSVPWAATLGNHDNRDVFARIFGPGALNDDGFAQSAHHLRGEVVILLDSLEKGPGAGGWGQGRGHLCARRLDWLARELDRAGGRPVHVVLHHPLLQVAPVPDPWLLEDPGPLLAMLDAYPDIRGVTAGHIHMATTTLRRGIPYHTIAGGHATSRERFGEGAGRRRFAGPGQMAVILSGAERTVLHFDDYVDANPELEA</sequence>
<gene>
    <name evidence="6" type="ORF">ICN82_06295</name>
</gene>
<dbReference type="AlphaFoldDB" id="A0A8J7CUQ6"/>
<evidence type="ECO:0000259" key="5">
    <source>
        <dbReference type="Pfam" id="PF00149"/>
    </source>
</evidence>
<reference evidence="6" key="1">
    <citation type="submission" date="2020-09" db="EMBL/GenBank/DDBJ databases">
        <title>A novel bacterium of genus Mangrovicoccus, isolated from South China Sea.</title>
        <authorList>
            <person name="Huang H."/>
            <person name="Mo K."/>
            <person name="Hu Y."/>
        </authorList>
    </citation>
    <scope>NUCLEOTIDE SEQUENCE</scope>
    <source>
        <strain evidence="6">HB182678</strain>
    </source>
</reference>
<comment type="similarity">
    <text evidence="4">Belongs to the cyclic nucleotide phosphodiesterase class-III family.</text>
</comment>
<organism evidence="6 7">
    <name type="scientific">Mangrovicoccus algicola</name>
    <dbReference type="NCBI Taxonomy" id="2771008"/>
    <lineage>
        <taxon>Bacteria</taxon>
        <taxon>Pseudomonadati</taxon>
        <taxon>Pseudomonadota</taxon>
        <taxon>Alphaproteobacteria</taxon>
        <taxon>Rhodobacterales</taxon>
        <taxon>Paracoccaceae</taxon>
        <taxon>Mangrovicoccus</taxon>
    </lineage>
</organism>
<name>A0A8J7CUQ6_9RHOB</name>
<keyword evidence="3" id="KW-0408">Iron</keyword>
<dbReference type="Gene3D" id="3.60.21.10">
    <property type="match status" value="1"/>
</dbReference>
<keyword evidence="1" id="KW-0479">Metal-binding</keyword>
<comment type="caution">
    <text evidence="6">The sequence shown here is derived from an EMBL/GenBank/DDBJ whole genome shotgun (WGS) entry which is preliminary data.</text>
</comment>
<dbReference type="InterPro" id="IPR004843">
    <property type="entry name" value="Calcineurin-like_PHP"/>
</dbReference>
<dbReference type="PANTHER" id="PTHR42988">
    <property type="entry name" value="PHOSPHOHYDROLASE"/>
    <property type="match status" value="1"/>
</dbReference>
<keyword evidence="2" id="KW-0378">Hydrolase</keyword>
<dbReference type="RefSeq" id="WP_193180840.1">
    <property type="nucleotide sequence ID" value="NZ_JACVXA010000012.1"/>
</dbReference>
<evidence type="ECO:0000256" key="2">
    <source>
        <dbReference type="ARBA" id="ARBA00022801"/>
    </source>
</evidence>
<evidence type="ECO:0000313" key="7">
    <source>
        <dbReference type="Proteomes" id="UP000609121"/>
    </source>
</evidence>
<dbReference type="Proteomes" id="UP000609121">
    <property type="component" value="Unassembled WGS sequence"/>
</dbReference>
<feature type="domain" description="Calcineurin-like phosphoesterase" evidence="5">
    <location>
        <begin position="1"/>
        <end position="200"/>
    </location>
</feature>
<dbReference type="GO" id="GO:0046872">
    <property type="term" value="F:metal ion binding"/>
    <property type="evidence" value="ECO:0007669"/>
    <property type="project" value="UniProtKB-KW"/>
</dbReference>
<dbReference type="InterPro" id="IPR029052">
    <property type="entry name" value="Metallo-depent_PP-like"/>
</dbReference>
<evidence type="ECO:0000256" key="4">
    <source>
        <dbReference type="ARBA" id="ARBA00025742"/>
    </source>
</evidence>
<accession>A0A8J7CUQ6</accession>
<evidence type="ECO:0000256" key="3">
    <source>
        <dbReference type="ARBA" id="ARBA00023004"/>
    </source>
</evidence>
<dbReference type="InterPro" id="IPR050884">
    <property type="entry name" value="CNP_phosphodiesterase-III"/>
</dbReference>
<dbReference type="SUPFAM" id="SSF56300">
    <property type="entry name" value="Metallo-dependent phosphatases"/>
    <property type="match status" value="1"/>
</dbReference>
<proteinExistence type="inferred from homology"/>
<keyword evidence="7" id="KW-1185">Reference proteome</keyword>
<dbReference type="Pfam" id="PF00149">
    <property type="entry name" value="Metallophos"/>
    <property type="match status" value="1"/>
</dbReference>
<dbReference type="PANTHER" id="PTHR42988:SF2">
    <property type="entry name" value="CYCLIC NUCLEOTIDE PHOSPHODIESTERASE CBUA0032-RELATED"/>
    <property type="match status" value="1"/>
</dbReference>
<evidence type="ECO:0000313" key="6">
    <source>
        <dbReference type="EMBL" id="MBE3637814.1"/>
    </source>
</evidence>
<protein>
    <submittedName>
        <fullName evidence="6">Metallophosphoesterase</fullName>
    </submittedName>
</protein>
<dbReference type="EMBL" id="JACVXA010000012">
    <property type="protein sequence ID" value="MBE3637814.1"/>
    <property type="molecule type" value="Genomic_DNA"/>
</dbReference>
<dbReference type="GO" id="GO:0016787">
    <property type="term" value="F:hydrolase activity"/>
    <property type="evidence" value="ECO:0007669"/>
    <property type="project" value="UniProtKB-KW"/>
</dbReference>
<evidence type="ECO:0000256" key="1">
    <source>
        <dbReference type="ARBA" id="ARBA00022723"/>
    </source>
</evidence>